<keyword evidence="3" id="KW-1161">Viral attachment to host cell</keyword>
<dbReference type="Proteomes" id="UP000130591">
    <property type="component" value="Genome"/>
</dbReference>
<dbReference type="GeneID" id="80510834"/>
<dbReference type="EMBL" id="AF083132">
    <property type="protein sequence ID" value="AAC99450.1"/>
    <property type="molecule type" value="Genomic_DNA"/>
</dbReference>
<evidence type="ECO:0000256" key="3">
    <source>
        <dbReference type="ARBA" id="ARBA00022804"/>
    </source>
</evidence>
<organism evidence="6 7">
    <name type="scientific">Porcine adenovirus A serotype 3</name>
    <name type="common">PAdV-3</name>
    <name type="synonym">Porcine adenovirus 3</name>
    <dbReference type="NCBI Taxonomy" id="35265"/>
    <lineage>
        <taxon>Viruses</taxon>
        <taxon>Varidnaviria</taxon>
        <taxon>Bamfordvirae</taxon>
        <taxon>Preplasmiviricota</taxon>
        <taxon>Polisuviricotina</taxon>
        <taxon>Pharingeaviricetes</taxon>
        <taxon>Rowavirales</taxon>
        <taxon>Adenoviridae</taxon>
        <taxon>Mastadenovirus</taxon>
        <taxon>Mastadenovirus porcustertium</taxon>
    </lineage>
</organism>
<keyword evidence="2" id="KW-0945">Host-virus interaction</keyword>
<evidence type="ECO:0000256" key="1">
    <source>
        <dbReference type="ARBA" id="ARBA00004328"/>
    </source>
</evidence>
<reference evidence="6 7" key="4">
    <citation type="journal article" date="1998" name="Virology">
        <title>Nucleotide sequence and transcription map of porcine adenovirus type 3.</title>
        <authorList>
            <person name="Reddy P.S."/>
            <person name="Idamakanti N."/>
            <person name="Song J.Y."/>
            <person name="Lee J.B."/>
            <person name="Hyun B.H."/>
            <person name="Park J.H."/>
            <person name="Cha S.H."/>
            <person name="Bae Y.T."/>
            <person name="Tikoo S.K."/>
            <person name="Babiuk L.A."/>
        </authorList>
    </citation>
    <scope>NUCLEOTIDE SEQUENCE [LARGE SCALE GENOMIC DNA]</scope>
    <source>
        <strain evidence="6">6618</strain>
    </source>
</reference>
<accession>A0A9W3HR51</accession>
<dbReference type="SUPFAM" id="SSF49835">
    <property type="entry name" value="Virus attachment protein globular domain"/>
    <property type="match status" value="1"/>
</dbReference>
<dbReference type="Gene3D" id="2.60.90.10">
    <property type="entry name" value="Adenovirus pIV-related, attachment domain"/>
    <property type="match status" value="1"/>
</dbReference>
<reference evidence="6 7" key="2">
    <citation type="journal article" date="1995" name="Virus Res.">
        <title>Sequence analysis of putative pVIII, E3 and fibre regions of porcine adenovirus type 3.</title>
        <authorList>
            <person name="Reddy P.S."/>
            <person name="Nagy E."/>
            <person name="Derbyshire J.B."/>
        </authorList>
    </citation>
    <scope>NUCLEOTIDE SEQUENCE [LARGE SCALE GENOMIC DNA]</scope>
    <source>
        <strain evidence="6">6618</strain>
    </source>
</reference>
<evidence type="ECO:0000256" key="2">
    <source>
        <dbReference type="ARBA" id="ARBA00022581"/>
    </source>
</evidence>
<keyword evidence="5" id="KW-1160">Virus entry into host cell</keyword>
<keyword evidence="7" id="KW-1185">Reference proteome</keyword>
<proteinExistence type="predicted"/>
<comment type="subcellular location">
    <subcellularLocation>
        <location evidence="1">Virion</location>
    </subcellularLocation>
</comment>
<dbReference type="GO" id="GO:0019062">
    <property type="term" value="P:virion attachment to host cell"/>
    <property type="evidence" value="ECO:0007669"/>
    <property type="project" value="UniProtKB-KW"/>
</dbReference>
<evidence type="ECO:0000256" key="5">
    <source>
        <dbReference type="ARBA" id="ARBA00023296"/>
    </source>
</evidence>
<dbReference type="GO" id="GO:0019028">
    <property type="term" value="C:viral capsid"/>
    <property type="evidence" value="ECO:0007669"/>
    <property type="project" value="InterPro"/>
</dbReference>
<dbReference type="GO" id="GO:0007155">
    <property type="term" value="P:cell adhesion"/>
    <property type="evidence" value="ECO:0007669"/>
    <property type="project" value="InterPro"/>
</dbReference>
<dbReference type="KEGG" id="vg:80510834"/>
<dbReference type="InterPro" id="IPR008982">
    <property type="entry name" value="Adenovirus_pIV-like_att"/>
</dbReference>
<keyword evidence="4" id="KW-0946">Virion</keyword>
<name>A0A9W3HR51_ADEP3</name>
<organismHost>
    <name type="scientific">Sus scrofa</name>
    <name type="common">Pig</name>
    <dbReference type="NCBI Taxonomy" id="9823"/>
</organismHost>
<reference evidence="6 7" key="1">
    <citation type="journal article" date="1995" name="Virology">
        <title>Comparison of the inverted terminal repetition sequences from five porcine adenovirus serotypes.</title>
        <authorList>
            <person name="Reddy P.S."/>
            <person name="Tuboly T."/>
            <person name="Dennis J.R."/>
            <person name="Derbyshire J.B."/>
            <person name="Nagy E."/>
        </authorList>
    </citation>
    <scope>NUCLEOTIDE SEQUENCE [LARGE SCALE GENOMIC DNA]</scope>
    <source>
        <strain evidence="6">6618</strain>
    </source>
</reference>
<evidence type="ECO:0000313" key="7">
    <source>
        <dbReference type="Proteomes" id="UP000130591"/>
    </source>
</evidence>
<evidence type="ECO:0000256" key="4">
    <source>
        <dbReference type="ARBA" id="ARBA00022844"/>
    </source>
</evidence>
<reference evidence="6 7" key="3">
    <citation type="journal article" date="1997" name="Virus Genes">
        <title>Characterization of the early region 4 of porcine adenovirus type 3.</title>
        <authorList>
            <person name="Reddy P.S."/>
            <person name="Idamakanti N."/>
            <person name="Derbyshire J.B."/>
            <person name="Nagy E."/>
        </authorList>
    </citation>
    <scope>NUCLEOTIDE SEQUENCE [LARGE SCALE GENOMIC DNA]</scope>
    <source>
        <strain evidence="6">6618</strain>
    </source>
</reference>
<evidence type="ECO:0000313" key="6">
    <source>
        <dbReference type="EMBL" id="AAC99450.1"/>
    </source>
</evidence>
<sequence length="116" mass="12877">MTKKVNFIFDGAGRLQSDSTYKGRFGFRSNDSVIEPTAAGLSPAWLMPSTFIYPRNTSGSSLTSFVYINQTYVHVDIKVNTLSTNGYSLEFNFQNMSFSAPFSTSYGTFCYVPQSA</sequence>
<reference evidence="7" key="5">
    <citation type="journal article" date="1998" name="Virus Res.">
        <title>Sequence and transcription map analysis of early region-1 of porcine adenovirus type 3.</title>
        <authorList>
            <person name="Reddy P.S."/>
        </authorList>
    </citation>
    <scope>NUCLEOTIDE SEQUENCE [LARGE SCALE GENOMIC DNA]</scope>
</reference>
<protein>
    <submittedName>
        <fullName evidence="6">12.8 kDa protein</fullName>
    </submittedName>
</protein>
<dbReference type="RefSeq" id="YP_010841096.1">
    <property type="nucleotide sequence ID" value="NC_044935.1"/>
</dbReference>
<dbReference type="GO" id="GO:0046718">
    <property type="term" value="P:symbiont entry into host cell"/>
    <property type="evidence" value="ECO:0007669"/>
    <property type="project" value="UniProtKB-KW"/>
</dbReference>